<dbReference type="Pfam" id="PF24557">
    <property type="entry name" value="DExH14_plug"/>
    <property type="match status" value="1"/>
</dbReference>
<feature type="domain" description="DExH14 plug" evidence="6">
    <location>
        <begin position="45"/>
        <end position="143"/>
    </location>
</feature>
<dbReference type="GO" id="GO:0003676">
    <property type="term" value="F:nucleic acid binding"/>
    <property type="evidence" value="ECO:0007669"/>
    <property type="project" value="InterPro"/>
</dbReference>
<keyword evidence="3 7" id="KW-0347">Helicase</keyword>
<dbReference type="OrthoDB" id="5575at2759"/>
<dbReference type="EMBL" id="BJWL01000026">
    <property type="protein sequence ID" value="GFZ17014.1"/>
    <property type="molecule type" value="Genomic_DNA"/>
</dbReference>
<dbReference type="PANTHER" id="PTHR47961:SF13">
    <property type="entry name" value="ACTIVATING SIGNAL COINTEGRATOR 1 COMPLEX SUBUNIT 3"/>
    <property type="match status" value="1"/>
</dbReference>
<feature type="domain" description="DEAD/DEAH-box helicase" evidence="5">
    <location>
        <begin position="408"/>
        <end position="447"/>
    </location>
</feature>
<comment type="caution">
    <text evidence="7">The sequence shown here is derived from an EMBL/GenBank/DDBJ whole genome shotgun (WGS) entry which is preliminary data.</text>
</comment>
<evidence type="ECO:0000313" key="7">
    <source>
        <dbReference type="EMBL" id="GFZ17014.1"/>
    </source>
</evidence>
<organism evidence="7 8">
    <name type="scientific">Actinidia rufa</name>
    <dbReference type="NCBI Taxonomy" id="165716"/>
    <lineage>
        <taxon>Eukaryota</taxon>
        <taxon>Viridiplantae</taxon>
        <taxon>Streptophyta</taxon>
        <taxon>Embryophyta</taxon>
        <taxon>Tracheophyta</taxon>
        <taxon>Spermatophyta</taxon>
        <taxon>Magnoliopsida</taxon>
        <taxon>eudicotyledons</taxon>
        <taxon>Gunneridae</taxon>
        <taxon>Pentapetalae</taxon>
        <taxon>asterids</taxon>
        <taxon>Ericales</taxon>
        <taxon>Actinidiaceae</taxon>
        <taxon>Actinidia</taxon>
    </lineage>
</organism>
<dbReference type="GO" id="GO:0005524">
    <property type="term" value="F:ATP binding"/>
    <property type="evidence" value="ECO:0007669"/>
    <property type="project" value="UniProtKB-KW"/>
</dbReference>
<evidence type="ECO:0000256" key="2">
    <source>
        <dbReference type="ARBA" id="ARBA00022801"/>
    </source>
</evidence>
<evidence type="ECO:0000259" key="5">
    <source>
        <dbReference type="Pfam" id="PF00270"/>
    </source>
</evidence>
<evidence type="ECO:0000313" key="8">
    <source>
        <dbReference type="Proteomes" id="UP000585474"/>
    </source>
</evidence>
<keyword evidence="4" id="KW-0067">ATP-binding</keyword>
<dbReference type="Gene3D" id="3.40.50.300">
    <property type="entry name" value="P-loop containing nucleotide triphosphate hydrolases"/>
    <property type="match status" value="1"/>
</dbReference>
<evidence type="ECO:0000256" key="1">
    <source>
        <dbReference type="ARBA" id="ARBA00022741"/>
    </source>
</evidence>
<dbReference type="SUPFAM" id="SSF52540">
    <property type="entry name" value="P-loop containing nucleoside triphosphate hydrolases"/>
    <property type="match status" value="1"/>
</dbReference>
<evidence type="ECO:0000259" key="6">
    <source>
        <dbReference type="Pfam" id="PF24557"/>
    </source>
</evidence>
<keyword evidence="2" id="KW-0378">Hydrolase</keyword>
<accession>A0A7J0H2J5</accession>
<dbReference type="AlphaFoldDB" id="A0A7J0H2J5"/>
<dbReference type="InterPro" id="IPR056379">
    <property type="entry name" value="DExH14_plug"/>
</dbReference>
<keyword evidence="1" id="KW-0547">Nucleotide-binding</keyword>
<dbReference type="GO" id="GO:0016787">
    <property type="term" value="F:hydrolase activity"/>
    <property type="evidence" value="ECO:0007669"/>
    <property type="project" value="UniProtKB-KW"/>
</dbReference>
<keyword evidence="7" id="KW-0687">Ribonucleoprotein</keyword>
<gene>
    <name evidence="7" type="ORF">Acr_26g0002840</name>
</gene>
<dbReference type="Proteomes" id="UP000585474">
    <property type="component" value="Unassembled WGS sequence"/>
</dbReference>
<evidence type="ECO:0000256" key="4">
    <source>
        <dbReference type="ARBA" id="ARBA00022840"/>
    </source>
</evidence>
<dbReference type="InterPro" id="IPR027417">
    <property type="entry name" value="P-loop_NTPase"/>
</dbReference>
<dbReference type="InterPro" id="IPR011545">
    <property type="entry name" value="DEAD/DEAH_box_helicase_dom"/>
</dbReference>
<dbReference type="PANTHER" id="PTHR47961">
    <property type="entry name" value="DNA POLYMERASE THETA, PUTATIVE (AFU_ORTHOLOGUE AFUA_1G05260)-RELATED"/>
    <property type="match status" value="1"/>
</dbReference>
<proteinExistence type="predicted"/>
<keyword evidence="8" id="KW-1185">Reference proteome</keyword>
<sequence length="459" mass="50993">MLLQIPRLTNALRDPFDVDLAYLQRKIFLQNHNPRIAANSLEESVLAKKIVYRWDEASFEVRQVYKQFVGAVVELIGGDVVSEEFREVALTVYRLFCKPVEEDEGDRRIAEKKLELQKVLDHAVSDASLQKVASLAQRLSLLQSNDSSDLFISGTEINGSGDDLEFGANLVFRPPARFMVDVSLEDGELLGEESTSPFSLPQEGGYDCSEVTNYNSAADGKHFDLRWLRNACAIIVKGSSLQLPQDELAMAICRVLDSEKPGDEIAGDLLDLVGDGAFETVQDLISVTVQTQSERQIDKLRRKEEKRNRRGTEYGFDDDLSALSFNSLLQASEKKSPFDDLIGSGEGSHPFAGTALPQGTARKHYKGYEEVIIPPTPTAPMKPGEKLIDIKELDEFAQAAFHGYKSLNRIQSRIFQTTYYSNENILVCAPTGAGKTNIAMIAVLHEVDRGVLINRRNGS</sequence>
<dbReference type="GO" id="GO:0004386">
    <property type="term" value="F:helicase activity"/>
    <property type="evidence" value="ECO:0007669"/>
    <property type="project" value="UniProtKB-KW"/>
</dbReference>
<dbReference type="InterPro" id="IPR050474">
    <property type="entry name" value="Hel308_SKI2-like"/>
</dbReference>
<evidence type="ECO:0000256" key="3">
    <source>
        <dbReference type="ARBA" id="ARBA00022806"/>
    </source>
</evidence>
<reference evidence="7 8" key="1">
    <citation type="submission" date="2019-07" db="EMBL/GenBank/DDBJ databases">
        <title>De Novo Assembly of kiwifruit Actinidia rufa.</title>
        <authorList>
            <person name="Sugita-Konishi S."/>
            <person name="Sato K."/>
            <person name="Mori E."/>
            <person name="Abe Y."/>
            <person name="Kisaki G."/>
            <person name="Hamano K."/>
            <person name="Suezawa K."/>
            <person name="Otani M."/>
            <person name="Fukuda T."/>
            <person name="Manabe T."/>
            <person name="Gomi K."/>
            <person name="Tabuchi M."/>
            <person name="Akimitsu K."/>
            <person name="Kataoka I."/>
        </authorList>
    </citation>
    <scope>NUCLEOTIDE SEQUENCE [LARGE SCALE GENOMIC DNA]</scope>
    <source>
        <strain evidence="8">cv. Fuchu</strain>
    </source>
</reference>
<name>A0A7J0H2J5_9ERIC</name>
<dbReference type="GO" id="GO:1990904">
    <property type="term" value="C:ribonucleoprotein complex"/>
    <property type="evidence" value="ECO:0007669"/>
    <property type="project" value="UniProtKB-KW"/>
</dbReference>
<protein>
    <submittedName>
        <fullName evidence="7">U5 small nuclear ribonucleoprotein helicase</fullName>
    </submittedName>
</protein>
<dbReference type="Pfam" id="PF00270">
    <property type="entry name" value="DEAD"/>
    <property type="match status" value="1"/>
</dbReference>